<evidence type="ECO:0000313" key="4">
    <source>
        <dbReference type="EMBL" id="CAF3997742.1"/>
    </source>
</evidence>
<dbReference type="Pfam" id="PF00550">
    <property type="entry name" value="PP-binding"/>
    <property type="match status" value="2"/>
</dbReference>
<dbReference type="Proteomes" id="UP000663881">
    <property type="component" value="Unassembled WGS sequence"/>
</dbReference>
<dbReference type="PROSITE" id="PS50075">
    <property type="entry name" value="CARRIER"/>
    <property type="match status" value="2"/>
</dbReference>
<dbReference type="SUPFAM" id="SSF47336">
    <property type="entry name" value="ACP-like"/>
    <property type="match status" value="2"/>
</dbReference>
<dbReference type="Gene3D" id="3.30.559.10">
    <property type="entry name" value="Chloramphenicol acetyltransferase-like domain"/>
    <property type="match status" value="2"/>
</dbReference>
<dbReference type="PANTHER" id="PTHR45527">
    <property type="entry name" value="NONRIBOSOMAL PEPTIDE SYNTHETASE"/>
    <property type="match status" value="1"/>
</dbReference>
<dbReference type="InterPro" id="IPR009081">
    <property type="entry name" value="PP-bd_ACP"/>
</dbReference>
<protein>
    <recommendedName>
        <fullName evidence="3">Carrier domain-containing protein</fullName>
    </recommendedName>
</protein>
<evidence type="ECO:0000256" key="2">
    <source>
        <dbReference type="ARBA" id="ARBA00022553"/>
    </source>
</evidence>
<dbReference type="InterPro" id="IPR042099">
    <property type="entry name" value="ANL_N_sf"/>
</dbReference>
<keyword evidence="1" id="KW-0596">Phosphopantetheine</keyword>
<dbReference type="InterPro" id="IPR025110">
    <property type="entry name" value="AMP-bd_C"/>
</dbReference>
<dbReference type="GO" id="GO:0005829">
    <property type="term" value="C:cytosol"/>
    <property type="evidence" value="ECO:0007669"/>
    <property type="project" value="TreeGrafter"/>
</dbReference>
<feature type="domain" description="Carrier" evidence="3">
    <location>
        <begin position="225"/>
        <end position="303"/>
    </location>
</feature>
<dbReference type="PROSITE" id="PS00455">
    <property type="entry name" value="AMP_BINDING"/>
    <property type="match status" value="2"/>
</dbReference>
<sequence>MGITSCIVWNLYGPAEATIGSTIHYVDVKTDTQSIPIGRPFYNYRCMIMNQYLQSSVAGQEGELLVGGAGVFAGYLGRDDLTAKTLVEIDGELFYQTGDLVRIDSNGLLHYQGRKDHQIKLHGQRIELGEIEQCLLNISSISACVVMKWNDDYLVAYVLSSHINEEQLRQHCQSHLPPHMIPSIFIILDKLPLNPNGKVDRKQLPSHTFTHLSSNHLTHNIELLLPTNDIEVSIHHIWCNILKQNQISTDTNLFTIGGHSLLMMQLFHRYKIEFRLETNALSISNLFQYPTIHQYPPHSGCLFLVFLTPHSRLLMVNLPDEEHGQNEIVKKIINQSDLFDLSKEHVINCHILRHCDQSNHSFTQNNDDILTKDGLILFTIHHAYFDGASRSIFILDLSLADQSNGFLPTDDNSLQYIDYSIHEHIMDMTLSQEFWLLELKGYNLARQLSLPVDRQRSSINQQRSGLASIVQITFDDEICRSFLNYASSHHLTLFQLGLSIFYVFLFKLTHGESDLCISSINANRYRSELVNMIGIFVSTLPYRLQLDPYWSFDEVVKYVQEKCLSILEHSHYPLQHILADLHLTQSNVSFLETMFDFITVSKDVNCLSLNGVNLEQVSLNESFEMAKFDFSLTFVYNPSSDNNQLQMNKPIYEISLTLSTEQFLLRSMNNTQISFASPVTCIHHEFVCQAMSYPQKLAVELDEQSLTYCELLHYVQVLSLTLLNEYHISVGDVICQCVERSLSMVIGIMAIEMVGGVYCPLSPRDPQHRLHALTQQTKSRLVSVHWLTKNKFNDDIISFDIGSILIYKDIISDIDTARLSNMTVTVDDIAYIIFTSGSTGIPKPVSYKKGTTKNCHIWNLCGPAETTLQSLFHQVNSINDGQSIPLGMPLPNYRCIVQDNFDQPQTVYSDGELLVSGAGIFAGYHGRDDLSAKALIEIDGELFYRTGDLVRMDGNGLLQYQGRKDHQIKLHGQRIELGEIERCLLNITSISTCVVVKWNDDYLVAYVQSFDIDEKVLRDHCQSHLPPHMIPSIFIILDKLPLNQNGKIDRKLLPSPTFTHLSSNHGKNNTEVLLPTSDVEVSIHHTWCDLLKQKQISTDTSLFSIGGHSLVIMQLFHRYKTQFHLRTNSLSISNLFQHPTILDHAKLIYQTMAMTKNGTDYHWSSLHIIQAKASFAQERIFLDEQIRFSSTDNNINMYVIPLIYRISSVNDHISISRLQHAFQSVILKHQVLRTALYLDLNGVIVQNCLDTNAIINDKKLSRFSIVNFPDEEHEQNEIVKKILNQSDLFDIPIGHVINCHILRRDHSNHSFTPKNDVLSKDDLILFTIHHACFDGASTSIFIRDLSLAYQSNDLLPIDDNSLQYIDYSIYEHIIDMKLSQEFWLSELKGYNFTRILSLPVDRQRSATDQRSGFASIAQITFDDEICASFLNYASSHHLTLFQLGLSVFYVFLFKLTHGETDLCISSINANRYRSELVNMIGMFVSTLPYRVELDSRWSFEKVVKYVQEKCLSILEHSHYPLQRILSDLHLTQSNLGFLETMFDFITVSKDVNHLSLNGVNLEQVSLNESYEMAKFDFSLTFVYNPSSDNNQLSCSFVCSSDLVNKSTVSTLSQRFKYLCEQIFSSNSIEKPDDTCKITISQVNLMLLDEMEEMQDIVFCRQRNITNEAPASYAQTRIWHDQRIRFDPDQSQGTIYNMPFLYHVHSGHPLLTNQLHDALQLVVAKHQSLHTSLVFNREYHTLTQRLIDFNHQNNTLFTFIKSIYETEEQLNNIMNEEKHSSQLFNLAQGHVFRCHLVYYKQISPNNHLSDKDVIIFNFHHAIFDYASMNIFLHDLNQAYTTNQLSNNGDTTLRYLDYAVIEQQMLMRGAKMFWLDNLHDCKLDQSLPLPYDQYRLASEHQTHRGTSISFDFGQDLSHCLITYASLNNISLEHLTLAIYFIFLFKLTNGEKDLCIGMTIDNRYRDEFKSIIGLFENVIPLRCQLDPHWSFHQLYKYVHETTKNTMNYSYFPLQRILQQHPKISKPTFLDISFECISSTTKNNTNEIILDNNQLSLIPFSSKISENETMSNFDFIASFQHNLDVNELSCTINGSLDLFNTETVIKTAQRFHSMINQLFISMNSQMNKPIYEISLTLSTEQFLLRSMNNTQISFPSSTCIHHEFVYQVMKHPQKLAVAFDDQSLTYAELLHYSQVLSSHLLSRHLILPGEIICQCVERSLSMIIGIMAIEMSGSVYCPLSARDPQNRLHTLIKQTQSRIVLIHWLTRTKCHDNDIALIDIHSILINHDSKSDVDINRLSDVRVTSNDIAYIIFTSGSTGIPKAVRVLNLSNSKQSYILFGSIISGSIASS</sequence>
<dbReference type="Gene3D" id="3.40.50.12780">
    <property type="entry name" value="N-terminal domain of ligase-like"/>
    <property type="match status" value="4"/>
</dbReference>
<dbReference type="InterPro" id="IPR045851">
    <property type="entry name" value="AMP-bd_C_sf"/>
</dbReference>
<dbReference type="InterPro" id="IPR001242">
    <property type="entry name" value="Condensation_dom"/>
</dbReference>
<dbReference type="GO" id="GO:0009239">
    <property type="term" value="P:enterobactin biosynthetic process"/>
    <property type="evidence" value="ECO:0007669"/>
    <property type="project" value="TreeGrafter"/>
</dbReference>
<dbReference type="GO" id="GO:0047527">
    <property type="term" value="F:2,3-dihydroxybenzoate-serine ligase activity"/>
    <property type="evidence" value="ECO:0007669"/>
    <property type="project" value="TreeGrafter"/>
</dbReference>
<dbReference type="InterPro" id="IPR036736">
    <property type="entry name" value="ACP-like_sf"/>
</dbReference>
<organism evidence="4 5">
    <name type="scientific">Adineta steineri</name>
    <dbReference type="NCBI Taxonomy" id="433720"/>
    <lineage>
        <taxon>Eukaryota</taxon>
        <taxon>Metazoa</taxon>
        <taxon>Spiralia</taxon>
        <taxon>Gnathifera</taxon>
        <taxon>Rotifera</taxon>
        <taxon>Eurotatoria</taxon>
        <taxon>Bdelloidea</taxon>
        <taxon>Adinetida</taxon>
        <taxon>Adinetidae</taxon>
        <taxon>Adineta</taxon>
    </lineage>
</organism>
<dbReference type="GO" id="GO:0031177">
    <property type="term" value="F:phosphopantetheine binding"/>
    <property type="evidence" value="ECO:0007669"/>
    <property type="project" value="TreeGrafter"/>
</dbReference>
<evidence type="ECO:0000313" key="5">
    <source>
        <dbReference type="Proteomes" id="UP000663881"/>
    </source>
</evidence>
<reference evidence="4" key="1">
    <citation type="submission" date="2021-02" db="EMBL/GenBank/DDBJ databases">
        <authorList>
            <person name="Nowell W R."/>
        </authorList>
    </citation>
    <scope>NUCLEOTIDE SEQUENCE</scope>
</reference>
<keyword evidence="2" id="KW-0597">Phosphoprotein</keyword>
<dbReference type="Gene3D" id="3.30.559.30">
    <property type="entry name" value="Nonribosomal peptide synthetase, condensation domain"/>
    <property type="match status" value="3"/>
</dbReference>
<dbReference type="GO" id="GO:0043041">
    <property type="term" value="P:amino acid activation for nonribosomal peptide biosynthetic process"/>
    <property type="evidence" value="ECO:0007669"/>
    <property type="project" value="TreeGrafter"/>
</dbReference>
<dbReference type="Gene3D" id="3.30.300.30">
    <property type="match status" value="2"/>
</dbReference>
<dbReference type="Pfam" id="PF00501">
    <property type="entry name" value="AMP-binding"/>
    <property type="match status" value="3"/>
</dbReference>
<accession>A0A819NNY9</accession>
<evidence type="ECO:0000259" key="3">
    <source>
        <dbReference type="PROSITE" id="PS50075"/>
    </source>
</evidence>
<comment type="caution">
    <text evidence="4">The sequence shown here is derived from an EMBL/GenBank/DDBJ whole genome shotgun (WGS) entry which is preliminary data.</text>
</comment>
<feature type="domain" description="Carrier" evidence="3">
    <location>
        <begin position="1074"/>
        <end position="1152"/>
    </location>
</feature>
<dbReference type="Gene3D" id="1.10.1200.10">
    <property type="entry name" value="ACP-like"/>
    <property type="match status" value="2"/>
</dbReference>
<name>A0A819NNY9_9BILA</name>
<dbReference type="InterPro" id="IPR020845">
    <property type="entry name" value="AMP-binding_CS"/>
</dbReference>
<evidence type="ECO:0000256" key="1">
    <source>
        <dbReference type="ARBA" id="ARBA00022450"/>
    </source>
</evidence>
<proteinExistence type="predicted"/>
<dbReference type="SUPFAM" id="SSF56801">
    <property type="entry name" value="Acetyl-CoA synthetase-like"/>
    <property type="match status" value="3"/>
</dbReference>
<dbReference type="InterPro" id="IPR000873">
    <property type="entry name" value="AMP-dep_synth/lig_dom"/>
</dbReference>
<dbReference type="EMBL" id="CAJOAY010003038">
    <property type="protein sequence ID" value="CAF3997742.1"/>
    <property type="molecule type" value="Genomic_DNA"/>
</dbReference>
<dbReference type="GO" id="GO:0009366">
    <property type="term" value="C:enterobactin synthetase complex"/>
    <property type="evidence" value="ECO:0007669"/>
    <property type="project" value="TreeGrafter"/>
</dbReference>
<gene>
    <name evidence="4" type="ORF">OKA104_LOCUS29595</name>
</gene>
<dbReference type="Pfam" id="PF00668">
    <property type="entry name" value="Condensation"/>
    <property type="match status" value="3"/>
</dbReference>
<dbReference type="InterPro" id="IPR023213">
    <property type="entry name" value="CAT-like_dom_sf"/>
</dbReference>
<dbReference type="SUPFAM" id="SSF52777">
    <property type="entry name" value="CoA-dependent acyltransferases"/>
    <property type="match status" value="5"/>
</dbReference>
<dbReference type="PANTHER" id="PTHR45527:SF1">
    <property type="entry name" value="FATTY ACID SYNTHASE"/>
    <property type="match status" value="1"/>
</dbReference>
<dbReference type="Pfam" id="PF13193">
    <property type="entry name" value="AMP-binding_C"/>
    <property type="match status" value="2"/>
</dbReference>